<comment type="caution">
    <text evidence="11">The sequence shown here is derived from an EMBL/GenBank/DDBJ whole genome shotgun (WGS) entry which is preliminary data.</text>
</comment>
<feature type="coiled-coil region" evidence="9">
    <location>
        <begin position="175"/>
        <end position="202"/>
    </location>
</feature>
<comment type="similarity">
    <text evidence="2">Belongs to the RelA/SpoT family.</text>
</comment>
<evidence type="ECO:0000313" key="11">
    <source>
        <dbReference type="EMBL" id="HJF30704.1"/>
    </source>
</evidence>
<evidence type="ECO:0000256" key="5">
    <source>
        <dbReference type="ARBA" id="ARBA00022679"/>
    </source>
</evidence>
<evidence type="ECO:0000256" key="4">
    <source>
        <dbReference type="ARBA" id="ARBA00013251"/>
    </source>
</evidence>
<dbReference type="InterPro" id="IPR007685">
    <property type="entry name" value="RelA_SpoT"/>
</dbReference>
<dbReference type="EMBL" id="DYWT01000046">
    <property type="protein sequence ID" value="HJF30704.1"/>
    <property type="molecule type" value="Genomic_DNA"/>
</dbReference>
<dbReference type="GO" id="GO:0008728">
    <property type="term" value="F:GTP diphosphokinase activity"/>
    <property type="evidence" value="ECO:0007669"/>
    <property type="project" value="UniProtKB-EC"/>
</dbReference>
<gene>
    <name evidence="11" type="ORF">K8V56_02845</name>
</gene>
<evidence type="ECO:0000259" key="10">
    <source>
        <dbReference type="SMART" id="SM00954"/>
    </source>
</evidence>
<dbReference type="FunFam" id="1.10.287.860:FF:000001">
    <property type="entry name" value="GTP pyrophosphokinase YjbM"/>
    <property type="match status" value="1"/>
</dbReference>
<dbReference type="FunFam" id="3.30.460.10:FF:000012">
    <property type="entry name" value="GTP pyrophosphokinase YjbM"/>
    <property type="match status" value="1"/>
</dbReference>
<dbReference type="PANTHER" id="PTHR47837">
    <property type="entry name" value="GTP PYROPHOSPHOKINASE YJBM"/>
    <property type="match status" value="1"/>
</dbReference>
<reference evidence="11" key="2">
    <citation type="submission" date="2021-09" db="EMBL/GenBank/DDBJ databases">
        <authorList>
            <person name="Gilroy R."/>
        </authorList>
    </citation>
    <scope>NUCLEOTIDE SEQUENCE</scope>
    <source>
        <strain evidence="11">CHK171-7178</strain>
    </source>
</reference>
<dbReference type="InterPro" id="IPR043519">
    <property type="entry name" value="NT_sf"/>
</dbReference>
<protein>
    <recommendedName>
        <fullName evidence="4">GTP diphosphokinase</fullName>
        <ecNumber evidence="4">2.7.6.5</ecNumber>
    </recommendedName>
</protein>
<organism evidence="11 12">
    <name type="scientific">Sporosarcina psychrophila</name>
    <name type="common">Bacillus psychrophilus</name>
    <dbReference type="NCBI Taxonomy" id="1476"/>
    <lineage>
        <taxon>Bacteria</taxon>
        <taxon>Bacillati</taxon>
        <taxon>Bacillota</taxon>
        <taxon>Bacilli</taxon>
        <taxon>Bacillales</taxon>
        <taxon>Caryophanaceae</taxon>
        <taxon>Sporosarcina</taxon>
    </lineage>
</organism>
<comment type="subunit">
    <text evidence="3">Homotetramer.</text>
</comment>
<keyword evidence="6" id="KW-0547">Nucleotide-binding</keyword>
<dbReference type="Gene3D" id="3.30.460.10">
    <property type="entry name" value="Beta Polymerase, domain 2"/>
    <property type="match status" value="1"/>
</dbReference>
<dbReference type="GO" id="GO:0005524">
    <property type="term" value="F:ATP binding"/>
    <property type="evidence" value="ECO:0007669"/>
    <property type="project" value="UniProtKB-KW"/>
</dbReference>
<dbReference type="AlphaFoldDB" id="A0A921KDA9"/>
<comment type="pathway">
    <text evidence="1">Purine metabolism; ppGpp biosynthesis; ppGpp from GTP: step 1/2.</text>
</comment>
<keyword evidence="7" id="KW-0418">Kinase</keyword>
<feature type="domain" description="RelA/SpoT" evidence="10">
    <location>
        <begin position="43"/>
        <end position="167"/>
    </location>
</feature>
<evidence type="ECO:0000256" key="7">
    <source>
        <dbReference type="ARBA" id="ARBA00022777"/>
    </source>
</evidence>
<dbReference type="EC" id="2.7.6.5" evidence="4"/>
<evidence type="ECO:0000313" key="12">
    <source>
        <dbReference type="Proteomes" id="UP000698173"/>
    </source>
</evidence>
<evidence type="ECO:0000256" key="6">
    <source>
        <dbReference type="ARBA" id="ARBA00022741"/>
    </source>
</evidence>
<dbReference type="SMART" id="SM00954">
    <property type="entry name" value="RelA_SpoT"/>
    <property type="match status" value="1"/>
</dbReference>
<dbReference type="PANTHER" id="PTHR47837:SF1">
    <property type="entry name" value="GTP PYROPHOSPHOKINASE YJBM"/>
    <property type="match status" value="1"/>
</dbReference>
<evidence type="ECO:0000256" key="8">
    <source>
        <dbReference type="ARBA" id="ARBA00022840"/>
    </source>
</evidence>
<dbReference type="Proteomes" id="UP000698173">
    <property type="component" value="Unassembled WGS sequence"/>
</dbReference>
<sequence length="225" mass="26303">MRQWSQFLEPYKQAVDELKVKLKGLRAQYELEDVHTPVEFVTGRVKPLASIYDKTLEKGIPFEPSAELAAELPDIAGLRLMCQFVDDISTVVETLRQRNDLEVIEERDYIAHNKPSGYRSYHLIIKYPVQTIHGEKTIFAEIQIRTLAMNFWASIEHSLNYKYEGEMPDEIRHRLERAAEAAFQLDEEMSQIRNEIQDAQQYFSAFKETATRRYGDRNEKGGEKR</sequence>
<evidence type="ECO:0000256" key="2">
    <source>
        <dbReference type="ARBA" id="ARBA00007476"/>
    </source>
</evidence>
<dbReference type="CDD" id="cd05399">
    <property type="entry name" value="NT_Rel-Spo_like"/>
    <property type="match status" value="1"/>
</dbReference>
<accession>A0A921KDA9</accession>
<evidence type="ECO:0000256" key="9">
    <source>
        <dbReference type="SAM" id="Coils"/>
    </source>
</evidence>
<keyword evidence="8" id="KW-0067">ATP-binding</keyword>
<dbReference type="InterPro" id="IPR052366">
    <property type="entry name" value="GTP_Pyrophosphokinase"/>
</dbReference>
<evidence type="ECO:0000256" key="1">
    <source>
        <dbReference type="ARBA" id="ARBA00004976"/>
    </source>
</evidence>
<keyword evidence="9" id="KW-0175">Coiled coil</keyword>
<dbReference type="Pfam" id="PF04607">
    <property type="entry name" value="RelA_SpoT"/>
    <property type="match status" value="1"/>
</dbReference>
<keyword evidence="5" id="KW-0808">Transferase</keyword>
<reference evidence="11" key="1">
    <citation type="journal article" date="2021" name="PeerJ">
        <title>Extensive microbial diversity within the chicken gut microbiome revealed by metagenomics and culture.</title>
        <authorList>
            <person name="Gilroy R."/>
            <person name="Ravi A."/>
            <person name="Getino M."/>
            <person name="Pursley I."/>
            <person name="Horton D.L."/>
            <person name="Alikhan N.F."/>
            <person name="Baker D."/>
            <person name="Gharbi K."/>
            <person name="Hall N."/>
            <person name="Watson M."/>
            <person name="Adriaenssens E.M."/>
            <person name="Foster-Nyarko E."/>
            <person name="Jarju S."/>
            <person name="Secka A."/>
            <person name="Antonio M."/>
            <person name="Oren A."/>
            <person name="Chaudhuri R.R."/>
            <person name="La Ragione R."/>
            <person name="Hildebrand F."/>
            <person name="Pallen M.J."/>
        </authorList>
    </citation>
    <scope>NUCLEOTIDE SEQUENCE</scope>
    <source>
        <strain evidence="11">CHK171-7178</strain>
    </source>
</reference>
<dbReference type="GO" id="GO:0015969">
    <property type="term" value="P:guanosine tetraphosphate metabolic process"/>
    <property type="evidence" value="ECO:0007669"/>
    <property type="project" value="InterPro"/>
</dbReference>
<name>A0A921KDA9_SPOPS</name>
<dbReference type="Gene3D" id="1.10.287.860">
    <property type="entry name" value="Nucleotidyltransferase"/>
    <property type="match status" value="1"/>
</dbReference>
<dbReference type="GO" id="GO:0016301">
    <property type="term" value="F:kinase activity"/>
    <property type="evidence" value="ECO:0007669"/>
    <property type="project" value="UniProtKB-KW"/>
</dbReference>
<dbReference type="SUPFAM" id="SSF81301">
    <property type="entry name" value="Nucleotidyltransferase"/>
    <property type="match status" value="1"/>
</dbReference>
<proteinExistence type="inferred from homology"/>
<evidence type="ECO:0000256" key="3">
    <source>
        <dbReference type="ARBA" id="ARBA00011881"/>
    </source>
</evidence>